<gene>
    <name evidence="4" type="ORF">RU08_04130</name>
</gene>
<dbReference type="AlphaFoldDB" id="A0A0D0L1V3"/>
<dbReference type="PANTHER" id="PTHR35303:SF8">
    <property type="entry name" value="GAMMA-BUTYROBETAINE HYDROXYLASE-LIKE N-TERMINAL DOMAIN-CONTAINING PROTEIN"/>
    <property type="match status" value="1"/>
</dbReference>
<organism evidence="4 5">
    <name type="scientific">Pseudomonas fulva</name>
    <dbReference type="NCBI Taxonomy" id="47880"/>
    <lineage>
        <taxon>Bacteria</taxon>
        <taxon>Pseudomonadati</taxon>
        <taxon>Pseudomonadota</taxon>
        <taxon>Gammaproteobacteria</taxon>
        <taxon>Pseudomonadales</taxon>
        <taxon>Pseudomonadaceae</taxon>
        <taxon>Pseudomonas</taxon>
    </lineage>
</organism>
<proteinExistence type="predicted"/>
<dbReference type="Proteomes" id="UP000032068">
    <property type="component" value="Unassembled WGS sequence"/>
</dbReference>
<sequence length="97" mass="10459">MNQAPVAIRNSATQATLSVDWGQGQVQVLAHGRLRAGCPCSKCRAARLAQRIDVVADGVRITAVHAQGYGLQLVFDDGHDRGIYPWSYLRELGEVAG</sequence>
<evidence type="ECO:0000313" key="4">
    <source>
        <dbReference type="EMBL" id="KIQ04829.1"/>
    </source>
</evidence>
<evidence type="ECO:0000256" key="1">
    <source>
        <dbReference type="ARBA" id="ARBA00022723"/>
    </source>
</evidence>
<feature type="domain" description="Gamma-butyrobetaine hydroxylase-like N-terminal" evidence="3">
    <location>
        <begin position="8"/>
        <end position="90"/>
    </location>
</feature>
<dbReference type="InterPro" id="IPR038492">
    <property type="entry name" value="GBBH-like_N_sf"/>
</dbReference>
<accession>A0A0D0L1V3</accession>
<dbReference type="InterPro" id="IPR010376">
    <property type="entry name" value="GBBH-like_N"/>
</dbReference>
<keyword evidence="2" id="KW-0408">Iron</keyword>
<evidence type="ECO:0000256" key="2">
    <source>
        <dbReference type="ARBA" id="ARBA00023004"/>
    </source>
</evidence>
<keyword evidence="1" id="KW-0479">Metal-binding</keyword>
<dbReference type="GO" id="GO:0046872">
    <property type="term" value="F:metal ion binding"/>
    <property type="evidence" value="ECO:0007669"/>
    <property type="project" value="UniProtKB-KW"/>
</dbReference>
<reference evidence="4 5" key="1">
    <citation type="submission" date="2014-12" db="EMBL/GenBank/DDBJ databases">
        <title>16Stimator: statistical estimation of ribosomal gene copy numbers from draft genome assemblies.</title>
        <authorList>
            <person name="Perisin M.A."/>
            <person name="Vetter M."/>
            <person name="Gilbert J.A."/>
            <person name="Bergelson J."/>
        </authorList>
    </citation>
    <scope>NUCLEOTIDE SEQUENCE [LARGE SCALE GENOMIC DNA]</scope>
    <source>
        <strain evidence="4 5">MEJ086</strain>
    </source>
</reference>
<dbReference type="PANTHER" id="PTHR35303">
    <property type="entry name" value="OS02G0197800 PROTEIN"/>
    <property type="match status" value="1"/>
</dbReference>
<comment type="caution">
    <text evidence="4">The sequence shown here is derived from an EMBL/GenBank/DDBJ whole genome shotgun (WGS) entry which is preliminary data.</text>
</comment>
<evidence type="ECO:0000259" key="3">
    <source>
        <dbReference type="Pfam" id="PF06155"/>
    </source>
</evidence>
<evidence type="ECO:0000313" key="5">
    <source>
        <dbReference type="Proteomes" id="UP000032068"/>
    </source>
</evidence>
<dbReference type="Gene3D" id="3.30.2020.30">
    <property type="match status" value="1"/>
</dbReference>
<dbReference type="RefSeq" id="WP_042552544.1">
    <property type="nucleotide sequence ID" value="NZ_JXQW01000007.1"/>
</dbReference>
<dbReference type="EMBL" id="JXQW01000007">
    <property type="protein sequence ID" value="KIQ04829.1"/>
    <property type="molecule type" value="Genomic_DNA"/>
</dbReference>
<dbReference type="Pfam" id="PF06155">
    <property type="entry name" value="GBBH-like_N"/>
    <property type="match status" value="1"/>
</dbReference>
<dbReference type="OrthoDB" id="9794178at2"/>
<name>A0A0D0L1V3_9PSED</name>
<protein>
    <recommendedName>
        <fullName evidence="3">Gamma-butyrobetaine hydroxylase-like N-terminal domain-containing protein</fullName>
    </recommendedName>
</protein>